<dbReference type="GO" id="GO:0009425">
    <property type="term" value="C:bacterial-type flagellum basal body"/>
    <property type="evidence" value="ECO:0007669"/>
    <property type="project" value="UniProtKB-SubCell"/>
</dbReference>
<keyword evidence="7" id="KW-0969">Cilium</keyword>
<comment type="function">
    <text evidence="4">Acts as a flagellar brake, regulating swimming and swarming in a bis-(3'-5') cyclic diguanylic acid (c-di-GMP)-dependent manner. Binds 1 c-di-GMP dimer per subunit. Increasing levels of c-di-GMP lead to decreased motility.</text>
</comment>
<evidence type="ECO:0000259" key="5">
    <source>
        <dbReference type="Pfam" id="PF07238"/>
    </source>
</evidence>
<keyword evidence="7" id="KW-0282">Flagellum</keyword>
<keyword evidence="3 4" id="KW-0975">Bacterial flagellum</keyword>
<keyword evidence="2 4" id="KW-0547">Nucleotide-binding</keyword>
<organism evidence="7 8">
    <name type="scientific">Chimaeribacter coloradensis</name>
    <dbReference type="NCBI Taxonomy" id="2060068"/>
    <lineage>
        <taxon>Bacteria</taxon>
        <taxon>Pseudomonadati</taxon>
        <taxon>Pseudomonadota</taxon>
        <taxon>Gammaproteobacteria</taxon>
        <taxon>Enterobacterales</taxon>
        <taxon>Yersiniaceae</taxon>
        <taxon>Chimaeribacter</taxon>
    </lineage>
</organism>
<evidence type="ECO:0000313" key="8">
    <source>
        <dbReference type="Proteomes" id="UP000234503"/>
    </source>
</evidence>
<dbReference type="Gene3D" id="2.40.10.220">
    <property type="entry name" value="predicted glycosyltransferase like domains"/>
    <property type="match status" value="1"/>
</dbReference>
<dbReference type="Pfam" id="PF07317">
    <property type="entry name" value="PilZN"/>
    <property type="match status" value="1"/>
</dbReference>
<evidence type="ECO:0000259" key="6">
    <source>
        <dbReference type="Pfam" id="PF07317"/>
    </source>
</evidence>
<dbReference type="Gene3D" id="2.30.110.10">
    <property type="entry name" value="Electron Transport, Fmn-binding Protein, Chain A"/>
    <property type="match status" value="1"/>
</dbReference>
<name>A0A2N5DSV1_9GAMM</name>
<dbReference type="InterPro" id="IPR009926">
    <property type="entry name" value="T3SS_YcgR_PilZN"/>
</dbReference>
<dbReference type="Proteomes" id="UP000234503">
    <property type="component" value="Unassembled WGS sequence"/>
</dbReference>
<dbReference type="GO" id="GO:0035438">
    <property type="term" value="F:cyclic-di-GMP binding"/>
    <property type="evidence" value="ECO:0007669"/>
    <property type="project" value="UniProtKB-UniRule"/>
</dbReference>
<comment type="similarity">
    <text evidence="4">Belongs to the YcgR family.</text>
</comment>
<protein>
    <recommendedName>
        <fullName evidence="4">Flagellar brake protein YcgR</fullName>
    </recommendedName>
    <alternativeName>
        <fullName evidence="4">Cyclic di-GMP binding protein YcgR</fullName>
    </alternativeName>
</protein>
<evidence type="ECO:0000313" key="7">
    <source>
        <dbReference type="EMBL" id="PLR29291.1"/>
    </source>
</evidence>
<dbReference type="Pfam" id="PF07238">
    <property type="entry name" value="PilZ"/>
    <property type="match status" value="1"/>
</dbReference>
<dbReference type="AlphaFoldDB" id="A0A2N5DSV1"/>
<keyword evidence="1 4" id="KW-0973">c-di-GMP</keyword>
<dbReference type="OrthoDB" id="5572581at2"/>
<evidence type="ECO:0000256" key="3">
    <source>
        <dbReference type="ARBA" id="ARBA00023143"/>
    </source>
</evidence>
<sequence length="247" mass="27778">MSNSDKDQFLKTSPLAIIASLRDLETQDIAVMVSHARGQFVTKVLAVLPESHEWVLDLSSVSHENRIVLEAESLGVVAETAAAKIEFTLNGGLREQTWQGLPAFYAPLPASLYAIQRREYFRVNTPLSLEFSCRGTLPGYGDFCFQVKDISLGGICLYANKAFTGTLQPGTVLRNAELDLGMFGSFTLDIQFVDVMVNQVLDRKGDTQSQTRFSFRFPMLSAPQERDLQRVIFGLERLQHERRQRVR</sequence>
<dbReference type="EMBL" id="PJZH01000053">
    <property type="protein sequence ID" value="PLR29291.1"/>
    <property type="molecule type" value="Genomic_DNA"/>
</dbReference>
<proteinExistence type="inferred from homology"/>
<feature type="domain" description="PilZ" evidence="5">
    <location>
        <begin position="116"/>
        <end position="234"/>
    </location>
</feature>
<comment type="subcellular location">
    <subcellularLocation>
        <location evidence="4">Bacterial flagellum basal body</location>
    </subcellularLocation>
</comment>
<keyword evidence="7" id="KW-0966">Cell projection</keyword>
<comment type="subunit">
    <text evidence="4">Monomer. Interacts with the flagellar basal bodies.</text>
</comment>
<gene>
    <name evidence="4" type="primary">ycgR</name>
    <name evidence="7" type="ORF">CYR32_20935</name>
</gene>
<evidence type="ECO:0000256" key="1">
    <source>
        <dbReference type="ARBA" id="ARBA00022636"/>
    </source>
</evidence>
<feature type="domain" description="Type III secretion system flagellar brake protein YcgR PilZN" evidence="6">
    <location>
        <begin position="9"/>
        <end position="113"/>
    </location>
</feature>
<dbReference type="GO" id="GO:0071973">
    <property type="term" value="P:bacterial-type flagellum-dependent cell motility"/>
    <property type="evidence" value="ECO:0007669"/>
    <property type="project" value="UniProtKB-UniRule"/>
</dbReference>
<dbReference type="HAMAP" id="MF_01457">
    <property type="entry name" value="YcgR"/>
    <property type="match status" value="1"/>
</dbReference>
<reference evidence="7 8" key="1">
    <citation type="submission" date="2017-12" db="EMBL/GenBank/DDBJ databases">
        <title>Characterization of six clinical isolates of Enterochimera gen. nov., a novel genus of the Yersiniaciae family and the three species Enterochimera arupensis sp. nov., Enterochimera coloradensis sp. nov, and Enterochimera californica sp. nov.</title>
        <authorList>
            <person name="Rossi A."/>
            <person name="Fisher M."/>
        </authorList>
    </citation>
    <scope>NUCLEOTIDE SEQUENCE [LARGE SCALE GENOMIC DNA]</scope>
    <source>
        <strain evidence="8">2016-Iso4</strain>
    </source>
</reference>
<evidence type="ECO:0000256" key="2">
    <source>
        <dbReference type="ARBA" id="ARBA00022741"/>
    </source>
</evidence>
<comment type="caution">
    <text evidence="7">The sequence shown here is derived from an EMBL/GenBank/DDBJ whole genome shotgun (WGS) entry which is preliminary data.</text>
</comment>
<dbReference type="InterPro" id="IPR023787">
    <property type="entry name" value="T3SS_YcgR"/>
</dbReference>
<dbReference type="RefSeq" id="WP_101827012.1">
    <property type="nucleotide sequence ID" value="NZ_PJZH01000053.1"/>
</dbReference>
<dbReference type="GO" id="GO:0071945">
    <property type="term" value="P:regulation of bacterial-type flagellum-dependent cell motility by regulation of motor speed"/>
    <property type="evidence" value="ECO:0007669"/>
    <property type="project" value="UniProtKB-UniRule"/>
</dbReference>
<evidence type="ECO:0000256" key="4">
    <source>
        <dbReference type="HAMAP-Rule" id="MF_01457"/>
    </source>
</evidence>
<dbReference type="InterPro" id="IPR009875">
    <property type="entry name" value="PilZ_domain"/>
</dbReference>
<keyword evidence="8" id="KW-1185">Reference proteome</keyword>
<accession>A0A2N5DSV1</accession>
<dbReference type="InterPro" id="IPR012349">
    <property type="entry name" value="Split_barrel_FMN-bd"/>
</dbReference>